<protein>
    <submittedName>
        <fullName evidence="2">1,4-alpha-glucan branching enzyme</fullName>
    </submittedName>
</protein>
<comment type="caution">
    <text evidence="2">The sequence shown here is derived from an EMBL/GenBank/DDBJ whole genome shotgun (WGS) entry which is preliminary data.</text>
</comment>
<reference evidence="2 3" key="1">
    <citation type="submission" date="2020-03" db="EMBL/GenBank/DDBJ databases">
        <title>Genomic Encyclopedia of Type Strains, Phase IV (KMG-IV): sequencing the most valuable type-strain genomes for metagenomic binning, comparative biology and taxonomic classification.</title>
        <authorList>
            <person name="Goeker M."/>
        </authorList>
    </citation>
    <scope>NUCLEOTIDE SEQUENCE [LARGE SCALE GENOMIC DNA]</scope>
    <source>
        <strain evidence="2 3">DSM 24233</strain>
    </source>
</reference>
<dbReference type="CDD" id="cd07184">
    <property type="entry name" value="E_set_Isoamylase_like_N"/>
    <property type="match status" value="1"/>
</dbReference>
<sequence>MSLKKMYLRSKPVCKVTFRVPKESADGAKHVSLVGEFNNWSEKSTPMKRLKNGDYTLTLELETGRSFQYRYLIDKTRWENDGEADAYVRSTFGNCDNSVVTT</sequence>
<dbReference type="GO" id="GO:2001070">
    <property type="term" value="F:starch binding"/>
    <property type="evidence" value="ECO:0007669"/>
    <property type="project" value="InterPro"/>
</dbReference>
<dbReference type="PROSITE" id="PS51166">
    <property type="entry name" value="CBM20"/>
    <property type="match status" value="1"/>
</dbReference>
<dbReference type="InterPro" id="IPR002044">
    <property type="entry name" value="CBM20"/>
</dbReference>
<gene>
    <name evidence="2" type="ORF">GGQ74_000738</name>
</gene>
<dbReference type="Gene3D" id="2.60.40.10">
    <property type="entry name" value="Immunoglobulins"/>
    <property type="match status" value="1"/>
</dbReference>
<dbReference type="InterPro" id="IPR004193">
    <property type="entry name" value="Glyco_hydro_13_N"/>
</dbReference>
<evidence type="ECO:0000313" key="3">
    <source>
        <dbReference type="Proteomes" id="UP000580856"/>
    </source>
</evidence>
<evidence type="ECO:0000313" key="2">
    <source>
        <dbReference type="EMBL" id="NJB67098.1"/>
    </source>
</evidence>
<dbReference type="GO" id="GO:0005975">
    <property type="term" value="P:carbohydrate metabolic process"/>
    <property type="evidence" value="ECO:0007669"/>
    <property type="project" value="InterPro"/>
</dbReference>
<dbReference type="SUPFAM" id="SSF81296">
    <property type="entry name" value="E set domains"/>
    <property type="match status" value="1"/>
</dbReference>
<name>A0A846QFJ2_9BACT</name>
<evidence type="ECO:0000259" key="1">
    <source>
        <dbReference type="PROSITE" id="PS51166"/>
    </source>
</evidence>
<organism evidence="2 3">
    <name type="scientific">Desulfobaculum xiamenense</name>
    <dbReference type="NCBI Taxonomy" id="995050"/>
    <lineage>
        <taxon>Bacteria</taxon>
        <taxon>Pseudomonadati</taxon>
        <taxon>Thermodesulfobacteriota</taxon>
        <taxon>Desulfovibrionia</taxon>
        <taxon>Desulfovibrionales</taxon>
        <taxon>Desulfovibrionaceae</taxon>
        <taxon>Desulfobaculum</taxon>
    </lineage>
</organism>
<dbReference type="EMBL" id="JAATJA010000001">
    <property type="protein sequence ID" value="NJB67098.1"/>
    <property type="molecule type" value="Genomic_DNA"/>
</dbReference>
<dbReference type="InterPro" id="IPR013783">
    <property type="entry name" value="Ig-like_fold"/>
</dbReference>
<dbReference type="Proteomes" id="UP000580856">
    <property type="component" value="Unassembled WGS sequence"/>
</dbReference>
<accession>A0A846QFJ2</accession>
<feature type="domain" description="CBM20" evidence="1">
    <location>
        <begin position="8"/>
        <end position="102"/>
    </location>
</feature>
<keyword evidence="3" id="KW-1185">Reference proteome</keyword>
<dbReference type="RefSeq" id="WP_167940183.1">
    <property type="nucleotide sequence ID" value="NZ_JAATJA010000001.1"/>
</dbReference>
<dbReference type="Pfam" id="PF02922">
    <property type="entry name" value="CBM_48"/>
    <property type="match status" value="1"/>
</dbReference>
<dbReference type="AlphaFoldDB" id="A0A846QFJ2"/>
<proteinExistence type="predicted"/>
<dbReference type="GO" id="GO:0004553">
    <property type="term" value="F:hydrolase activity, hydrolyzing O-glycosyl compounds"/>
    <property type="evidence" value="ECO:0007669"/>
    <property type="project" value="InterPro"/>
</dbReference>
<dbReference type="InterPro" id="IPR014756">
    <property type="entry name" value="Ig_E-set"/>
</dbReference>